<dbReference type="InterPro" id="IPR016024">
    <property type="entry name" value="ARM-type_fold"/>
</dbReference>
<keyword evidence="3 5" id="KW-0808">Transferase</keyword>
<dbReference type="SMART" id="SM00504">
    <property type="entry name" value="Ubox"/>
    <property type="match status" value="1"/>
</dbReference>
<gene>
    <name evidence="7" type="primary">PUB23_1</name>
    <name evidence="7" type="ORF">g.52699</name>
</gene>
<comment type="function">
    <text evidence="5">Functions as an E3 ubiquitin ligase.</text>
</comment>
<dbReference type="EC" id="2.3.2.27" evidence="5"/>
<feature type="domain" description="U-box" evidence="6">
    <location>
        <begin position="6"/>
        <end position="81"/>
    </location>
</feature>
<dbReference type="PROSITE" id="PS51698">
    <property type="entry name" value="U_BOX"/>
    <property type="match status" value="1"/>
</dbReference>
<dbReference type="GO" id="GO:0061630">
    <property type="term" value="F:ubiquitin protein ligase activity"/>
    <property type="evidence" value="ECO:0007669"/>
    <property type="project" value="UniProtKB-UniRule"/>
</dbReference>
<dbReference type="CDD" id="cd16664">
    <property type="entry name" value="RING-Ubox_PUB"/>
    <property type="match status" value="1"/>
</dbReference>
<dbReference type="UniPathway" id="UPA00143"/>
<sequence>MEVDPEIPPFFLCPISLQIMTDPVTVSTGVTYNRDSIQRWLSAYRRHTCPVTNQPLPDLSLTPNTTLLRLIQSWAADNPSLQYPAMPPEGAVDALEVLDLVGELRKPETQMKAMRRIKALVQENGDYRACMEEAVTSLLSQMIKKPEEEMASSTLVDDFVTTAASTEATILLHLISPSPGNLKQISECRNGELISSLSSVLQRGSYQARVHAALLLKSIFEVVDDCYKADLQADLFDGVVEVLKDQNSDRPSTMAALSILMEVVPVGRNRARAVESGTVAVLVELLVEEGGDRRKCEAMLALLELLCARAEGRSALAGHPAGVAAVAGKVLSVSHFATDRAVRVLLLVCRSCGGSGVVEEMMAVGAVAKLCMVVQAGGSRRTREKAKEIFGMHLKSWSKFPCFPSNCIP</sequence>
<evidence type="ECO:0000256" key="1">
    <source>
        <dbReference type="ARBA" id="ARBA00000900"/>
    </source>
</evidence>
<keyword evidence="4 5" id="KW-0833">Ubl conjugation pathway</keyword>
<dbReference type="Pfam" id="PF04564">
    <property type="entry name" value="U-box"/>
    <property type="match status" value="1"/>
</dbReference>
<protein>
    <recommendedName>
        <fullName evidence="5 6">U-box domain-containing protein</fullName>
        <ecNumber evidence="5">2.3.2.27</ecNumber>
    </recommendedName>
    <alternativeName>
        <fullName evidence="5">RING-type E3 ubiquitin transferase PUB</fullName>
    </alternativeName>
</protein>
<dbReference type="InterPro" id="IPR058678">
    <property type="entry name" value="ARM_PUB"/>
</dbReference>
<dbReference type="EMBL" id="GDJX01003997">
    <property type="protein sequence ID" value="JAT63939.1"/>
    <property type="molecule type" value="Transcribed_RNA"/>
</dbReference>
<comment type="pathway">
    <text evidence="2 5">Protein modification; protein ubiquitination.</text>
</comment>
<dbReference type="Pfam" id="PF25598">
    <property type="entry name" value="ARM_PUB"/>
    <property type="match status" value="1"/>
</dbReference>
<dbReference type="InterPro" id="IPR011989">
    <property type="entry name" value="ARM-like"/>
</dbReference>
<dbReference type="PANTHER" id="PTHR22849:SF164">
    <property type="entry name" value="U-BOX DOMAIN-CONTAINING PROTEIN"/>
    <property type="match status" value="1"/>
</dbReference>
<dbReference type="InterPro" id="IPR013083">
    <property type="entry name" value="Znf_RING/FYVE/PHD"/>
</dbReference>
<evidence type="ECO:0000259" key="6">
    <source>
        <dbReference type="PROSITE" id="PS51698"/>
    </source>
</evidence>
<dbReference type="SUPFAM" id="SSF57850">
    <property type="entry name" value="RING/U-box"/>
    <property type="match status" value="1"/>
</dbReference>
<dbReference type="InterPro" id="IPR045210">
    <property type="entry name" value="RING-Ubox_PUB"/>
</dbReference>
<dbReference type="InterPro" id="IPR003613">
    <property type="entry name" value="Ubox_domain"/>
</dbReference>
<name>A0A1D1ZAL8_9ARAE</name>
<proteinExistence type="predicted"/>
<dbReference type="GO" id="GO:0016567">
    <property type="term" value="P:protein ubiquitination"/>
    <property type="evidence" value="ECO:0007669"/>
    <property type="project" value="UniProtKB-UniRule"/>
</dbReference>
<evidence type="ECO:0000256" key="2">
    <source>
        <dbReference type="ARBA" id="ARBA00004906"/>
    </source>
</evidence>
<organism evidence="7">
    <name type="scientific">Anthurium amnicola</name>
    <dbReference type="NCBI Taxonomy" id="1678845"/>
    <lineage>
        <taxon>Eukaryota</taxon>
        <taxon>Viridiplantae</taxon>
        <taxon>Streptophyta</taxon>
        <taxon>Embryophyta</taxon>
        <taxon>Tracheophyta</taxon>
        <taxon>Spermatophyta</taxon>
        <taxon>Magnoliopsida</taxon>
        <taxon>Liliopsida</taxon>
        <taxon>Araceae</taxon>
        <taxon>Pothoideae</taxon>
        <taxon>Potheae</taxon>
        <taxon>Anthurium</taxon>
    </lineage>
</organism>
<dbReference type="PANTHER" id="PTHR22849">
    <property type="entry name" value="WDSAM1 PROTEIN"/>
    <property type="match status" value="1"/>
</dbReference>
<accession>A0A1D1ZAL8</accession>
<evidence type="ECO:0000256" key="3">
    <source>
        <dbReference type="ARBA" id="ARBA00022679"/>
    </source>
</evidence>
<evidence type="ECO:0000313" key="7">
    <source>
        <dbReference type="EMBL" id="JAT63939.1"/>
    </source>
</evidence>
<dbReference type="SUPFAM" id="SSF48371">
    <property type="entry name" value="ARM repeat"/>
    <property type="match status" value="1"/>
</dbReference>
<dbReference type="Gene3D" id="3.30.40.10">
    <property type="entry name" value="Zinc/RING finger domain, C3HC4 (zinc finger)"/>
    <property type="match status" value="1"/>
</dbReference>
<dbReference type="InterPro" id="IPR045185">
    <property type="entry name" value="PUB22/23/24-like"/>
</dbReference>
<dbReference type="AlphaFoldDB" id="A0A1D1ZAL8"/>
<comment type="catalytic activity">
    <reaction evidence="1 5">
        <text>S-ubiquitinyl-[E2 ubiquitin-conjugating enzyme]-L-cysteine + [acceptor protein]-L-lysine = [E2 ubiquitin-conjugating enzyme]-L-cysteine + N(6)-ubiquitinyl-[acceptor protein]-L-lysine.</text>
        <dbReference type="EC" id="2.3.2.27"/>
    </reaction>
</comment>
<evidence type="ECO:0000256" key="5">
    <source>
        <dbReference type="RuleBase" id="RU369093"/>
    </source>
</evidence>
<reference evidence="7" key="1">
    <citation type="submission" date="2015-07" db="EMBL/GenBank/DDBJ databases">
        <title>Transcriptome Assembly of Anthurium amnicola.</title>
        <authorList>
            <person name="Suzuki J."/>
        </authorList>
    </citation>
    <scope>NUCLEOTIDE SEQUENCE</scope>
</reference>
<dbReference type="Gene3D" id="1.25.10.10">
    <property type="entry name" value="Leucine-rich Repeat Variant"/>
    <property type="match status" value="1"/>
</dbReference>
<evidence type="ECO:0000256" key="4">
    <source>
        <dbReference type="ARBA" id="ARBA00022786"/>
    </source>
</evidence>